<dbReference type="Proteomes" id="UP000280417">
    <property type="component" value="Unassembled WGS sequence"/>
</dbReference>
<feature type="non-terminal residue" evidence="1">
    <location>
        <position position="857"/>
    </location>
</feature>
<dbReference type="EMBL" id="QMQA01000326">
    <property type="protein sequence ID" value="RLE10300.1"/>
    <property type="molecule type" value="Genomic_DNA"/>
</dbReference>
<dbReference type="AlphaFoldDB" id="A0A662D9B7"/>
<organism evidence="1 2">
    <name type="scientific">Aerophobetes bacterium</name>
    <dbReference type="NCBI Taxonomy" id="2030807"/>
    <lineage>
        <taxon>Bacteria</taxon>
        <taxon>Candidatus Aerophobota</taxon>
    </lineage>
</organism>
<dbReference type="InterPro" id="IPR013783">
    <property type="entry name" value="Ig-like_fold"/>
</dbReference>
<name>A0A662D9B7_UNCAE</name>
<gene>
    <name evidence="1" type="ORF">DRJ04_09310</name>
</gene>
<reference evidence="1 2" key="1">
    <citation type="submission" date="2018-06" db="EMBL/GenBank/DDBJ databases">
        <title>Extensive metabolic versatility and redundancy in microbially diverse, dynamic hydrothermal sediments.</title>
        <authorList>
            <person name="Dombrowski N."/>
            <person name="Teske A."/>
            <person name="Baker B.J."/>
        </authorList>
    </citation>
    <scope>NUCLEOTIDE SEQUENCE [LARGE SCALE GENOMIC DNA]</scope>
    <source>
        <strain evidence="1">B3_G15</strain>
    </source>
</reference>
<evidence type="ECO:0000313" key="1">
    <source>
        <dbReference type="EMBL" id="RLE10300.1"/>
    </source>
</evidence>
<comment type="caution">
    <text evidence="1">The sequence shown here is derived from an EMBL/GenBank/DDBJ whole genome shotgun (WGS) entry which is preliminary data.</text>
</comment>
<evidence type="ECO:0000313" key="2">
    <source>
        <dbReference type="Proteomes" id="UP000280417"/>
    </source>
</evidence>
<dbReference type="Gene3D" id="2.60.40.10">
    <property type="entry name" value="Immunoglobulins"/>
    <property type="match status" value="1"/>
</dbReference>
<accession>A0A662D9B7</accession>
<proteinExistence type="predicted"/>
<protein>
    <submittedName>
        <fullName evidence="1">Uncharacterized protein</fullName>
    </submittedName>
</protein>
<sequence length="857" mass="95625">MLQNFSSVNGYYNESIHKRLYDFEIEAYDTIARIYDVDTFSLQNDFIKIDPIAPAETNLVNSVNGIAFNASLTNRAKIKIYYSQDVLVNYGLSEDYLKIFVCYDWLWTERSCSSSDLWQEIAEYRIDKLHNFVEANTTSFSSNSTGYAAYVIAERKPPSYAELTVYDISPVDANHGQNASIAITIKSTGTSDVFNAKMDCISGTVCQTFNASYLRYIGTLVSGEERTVTINISVPLGYSPGSYYGVVRFSADNINPIDKNLQVNVIENRSWVIDKHAIAKTVGRGYGEVEEIEISSLANVPLDFNITYSSLLSGASNLTLQKLSTTTLQIYYNTSLSEPGNYSENVTIESTGSDPEERVVNISLEVVNLTLSLVEPKEETWVEINQSLKLSLRVLFENTTINSTQNISLRVFLNEIEAEIESLTFNSSTQAFDITMQVPVTSVENTLKIECSLLPCNYSAQVIKAGLIFVNDTVLPTIQETQEFLLENRTLLMLKASDNDVINSTIANVTYPNGTSVEVNLTFNSSTGYFESYIETLPEGDYKVEYLVADASNNTNTKTEWFRVSPLIYLSGNLNLTLGISFYKPVIGYKFKEFTVNGSYNESLRAGDYDIDLNLEGVSLKIFNSSINESLPQPVCLDKPPISIFTLPLTKNRFDSLAYAFAFNLSRIRVYFDFSSYVDRIVSMNDLRIYKCENYSLEERECYANFTTLVPSVDHVLLKASIELNESDPVLIFAEEVVCGNGVCESSYGETYQNCPQDCPQTAVCGNGVCEIGESPFNCPEDCGTCGNGVCDSGETYQNCPQDCPAPTTSTVSAPTYSVEVQEINYTKIMEEVQKALNATQEKTIELSEKQLDINIY</sequence>